<dbReference type="InterPro" id="IPR005031">
    <property type="entry name" value="COQ10_START"/>
</dbReference>
<feature type="domain" description="Coenzyme Q-binding protein COQ10 START" evidence="3">
    <location>
        <begin position="70"/>
        <end position="181"/>
    </location>
</feature>
<evidence type="ECO:0000256" key="1">
    <source>
        <dbReference type="ARBA" id="ARBA00008918"/>
    </source>
</evidence>
<sequence>MTGRHHRGSGSRGALLLLGAGLVAGYAGVSLWHQRDRNAVDRRPPDSAPGRTSRRSRGDDYAVTGRTVTIAAPRQEIYAFWRDFTNLPAFMRNVRDVTVAGDITRWVIPAPTGAVTVETRVVHDIEGEQIAWASTEESRIETRGKVRFRDAPAGRGTEVEALIAYVPPMGELGRWIAKTLGTEPAIQSRRDLKRLKMLFETGEIATNRNRKTD</sequence>
<dbReference type="CDD" id="cd07817">
    <property type="entry name" value="SRPBCC_8"/>
    <property type="match status" value="1"/>
</dbReference>
<dbReference type="Gene3D" id="3.30.530.20">
    <property type="match status" value="1"/>
</dbReference>
<dbReference type="OrthoDB" id="9797595at2"/>
<dbReference type="EMBL" id="FQYO01000007">
    <property type="protein sequence ID" value="SHJ25467.1"/>
    <property type="molecule type" value="Genomic_DNA"/>
</dbReference>
<dbReference type="SUPFAM" id="SSF55961">
    <property type="entry name" value="Bet v1-like"/>
    <property type="match status" value="1"/>
</dbReference>
<dbReference type="AlphaFoldDB" id="A0A1M6HTI6"/>
<dbReference type="PANTHER" id="PTHR33824:SF7">
    <property type="entry name" value="POLYKETIDE CYCLASE_DEHYDRASE AND LIPID TRANSPORT SUPERFAMILY PROTEIN"/>
    <property type="match status" value="1"/>
</dbReference>
<organism evidence="4 5">
    <name type="scientific">Wenxinia saemankumensis</name>
    <dbReference type="NCBI Taxonomy" id="1447782"/>
    <lineage>
        <taxon>Bacteria</taxon>
        <taxon>Pseudomonadati</taxon>
        <taxon>Pseudomonadota</taxon>
        <taxon>Alphaproteobacteria</taxon>
        <taxon>Rhodobacterales</taxon>
        <taxon>Roseobacteraceae</taxon>
        <taxon>Wenxinia</taxon>
    </lineage>
</organism>
<evidence type="ECO:0000313" key="5">
    <source>
        <dbReference type="Proteomes" id="UP000184292"/>
    </source>
</evidence>
<dbReference type="Proteomes" id="UP000184292">
    <property type="component" value="Unassembled WGS sequence"/>
</dbReference>
<feature type="region of interest" description="Disordered" evidence="2">
    <location>
        <begin position="37"/>
        <end position="60"/>
    </location>
</feature>
<evidence type="ECO:0000313" key="4">
    <source>
        <dbReference type="EMBL" id="SHJ25467.1"/>
    </source>
</evidence>
<gene>
    <name evidence="4" type="ORF">SAMN05444417_3350</name>
</gene>
<proteinExistence type="inferred from homology"/>
<dbReference type="STRING" id="1447782.SAMN05444417_3350"/>
<evidence type="ECO:0000259" key="3">
    <source>
        <dbReference type="Pfam" id="PF03364"/>
    </source>
</evidence>
<protein>
    <submittedName>
        <fullName evidence="4">Polyketide cyclase / dehydrase and lipid transport</fullName>
    </submittedName>
</protein>
<dbReference type="PANTHER" id="PTHR33824">
    <property type="entry name" value="POLYKETIDE CYCLASE/DEHYDRASE AND LIPID TRANSPORT SUPERFAMILY PROTEIN"/>
    <property type="match status" value="1"/>
</dbReference>
<keyword evidence="5" id="KW-1185">Reference proteome</keyword>
<evidence type="ECO:0000256" key="2">
    <source>
        <dbReference type="SAM" id="MobiDB-lite"/>
    </source>
</evidence>
<accession>A0A1M6HTI6</accession>
<dbReference type="RefSeq" id="WP_073334043.1">
    <property type="nucleotide sequence ID" value="NZ_FQYO01000007.1"/>
</dbReference>
<dbReference type="Pfam" id="PF03364">
    <property type="entry name" value="Polyketide_cyc"/>
    <property type="match status" value="1"/>
</dbReference>
<reference evidence="4 5" key="1">
    <citation type="submission" date="2016-11" db="EMBL/GenBank/DDBJ databases">
        <authorList>
            <person name="Jaros S."/>
            <person name="Januszkiewicz K."/>
            <person name="Wedrychowicz H."/>
        </authorList>
    </citation>
    <scope>NUCLEOTIDE SEQUENCE [LARGE SCALE GENOMIC DNA]</scope>
    <source>
        <strain evidence="4 5">DSM 100565</strain>
    </source>
</reference>
<name>A0A1M6HTI6_9RHOB</name>
<dbReference type="InterPro" id="IPR047137">
    <property type="entry name" value="ORF3"/>
</dbReference>
<dbReference type="InterPro" id="IPR023393">
    <property type="entry name" value="START-like_dom_sf"/>
</dbReference>
<comment type="similarity">
    <text evidence="1">Belongs to the ribosome association toxin RatA family.</text>
</comment>